<dbReference type="EMBL" id="JAYMYS010000001">
    <property type="protein sequence ID" value="KAK7413030.1"/>
    <property type="molecule type" value="Genomic_DNA"/>
</dbReference>
<evidence type="ECO:0000313" key="1">
    <source>
        <dbReference type="EMBL" id="KAK7413030.1"/>
    </source>
</evidence>
<organism evidence="1 2">
    <name type="scientific">Psophocarpus tetragonolobus</name>
    <name type="common">Winged bean</name>
    <name type="synonym">Dolichos tetragonolobus</name>
    <dbReference type="NCBI Taxonomy" id="3891"/>
    <lineage>
        <taxon>Eukaryota</taxon>
        <taxon>Viridiplantae</taxon>
        <taxon>Streptophyta</taxon>
        <taxon>Embryophyta</taxon>
        <taxon>Tracheophyta</taxon>
        <taxon>Spermatophyta</taxon>
        <taxon>Magnoliopsida</taxon>
        <taxon>eudicotyledons</taxon>
        <taxon>Gunneridae</taxon>
        <taxon>Pentapetalae</taxon>
        <taxon>rosids</taxon>
        <taxon>fabids</taxon>
        <taxon>Fabales</taxon>
        <taxon>Fabaceae</taxon>
        <taxon>Papilionoideae</taxon>
        <taxon>50 kb inversion clade</taxon>
        <taxon>NPAAA clade</taxon>
        <taxon>indigoferoid/millettioid clade</taxon>
        <taxon>Phaseoleae</taxon>
        <taxon>Psophocarpus</taxon>
    </lineage>
</organism>
<gene>
    <name evidence="1" type="ORF">VNO78_04864</name>
</gene>
<reference evidence="1 2" key="1">
    <citation type="submission" date="2024-01" db="EMBL/GenBank/DDBJ databases">
        <title>The genomes of 5 underutilized Papilionoideae crops provide insights into root nodulation and disease resistanc.</title>
        <authorList>
            <person name="Jiang F."/>
        </authorList>
    </citation>
    <scope>NUCLEOTIDE SEQUENCE [LARGE SCALE GENOMIC DNA]</scope>
    <source>
        <strain evidence="1">DUOXIRENSHENG_FW03</strain>
        <tissue evidence="1">Leaves</tissue>
    </source>
</reference>
<comment type="caution">
    <text evidence="1">The sequence shown here is derived from an EMBL/GenBank/DDBJ whole genome shotgun (WGS) entry which is preliminary data.</text>
</comment>
<accession>A0AAN9TGP3</accession>
<dbReference type="Proteomes" id="UP001386955">
    <property type="component" value="Unassembled WGS sequence"/>
</dbReference>
<evidence type="ECO:0000313" key="2">
    <source>
        <dbReference type="Proteomes" id="UP001386955"/>
    </source>
</evidence>
<dbReference type="AlphaFoldDB" id="A0AAN9TGP3"/>
<proteinExistence type="predicted"/>
<keyword evidence="2" id="KW-1185">Reference proteome</keyword>
<sequence>MVDFRPTFNLEEFKMALDGDLQTISWSSMALGGICGREVGEWFESKVGESFDCTLECGSRLMVGTYEDEGSLRNGLVELERKNKFTLNARHQSWEAYDDALCIVNAILERPFELACGCLQKNAKAPGGSVKSLVTSQLVANEALVMGHGSPTSCYMHNLRNVLIQWGHVGWSLGWGPKK</sequence>
<name>A0AAN9TGP3_PSOTE</name>
<protein>
    <submittedName>
        <fullName evidence="1">Uncharacterized protein</fullName>
    </submittedName>
</protein>